<dbReference type="AlphaFoldDB" id="A0AAW7ZKG0"/>
<dbReference type="InterPro" id="IPR052559">
    <property type="entry name" value="V-haloperoxidase"/>
</dbReference>
<dbReference type="SUPFAM" id="SSF48317">
    <property type="entry name" value="Acid phosphatase/Vanadium-dependent haloperoxidase"/>
    <property type="match status" value="1"/>
</dbReference>
<sequence length="310" mass="35248">MRVDICEVITNYLESKPCYISKFPGTNKLNLPRKWSQLSYAGEARVPRGIDPTAGSWPLYFFERDDQGSFLTVDGEIVDFAIKHPSNIDFEAELAVVKKTLKRLTKEQMQIALYWGDGPPTKQWTPIIDRLIDTYNLSPVKTARVLGAVQGALNDAFVIAWYYKYLWDIPRPNQLDQTLATAICTPRFPAYPSGHSVMAGTVEVILSYFFSPEKERIVELAEEDSISRLYGGIHFPSDLIQGLRLGRQIGQIVVDILDRQYDREQVKIDIPITENLHAELLPPPYEQLIPYPPRARNCQLPLLPVPKSLT</sequence>
<dbReference type="PANTHER" id="PTHR34599:SF1">
    <property type="entry name" value="PHOSPHATIDIC ACID PHOSPHATASE TYPE 2_HALOPEROXIDASE DOMAIN-CONTAINING PROTEIN"/>
    <property type="match status" value="1"/>
</dbReference>
<dbReference type="PANTHER" id="PTHR34599">
    <property type="entry name" value="PEROXIDASE-RELATED"/>
    <property type="match status" value="1"/>
</dbReference>
<protein>
    <submittedName>
        <fullName evidence="2">Vanadium-dependent haloperoxidase</fullName>
    </submittedName>
</protein>
<gene>
    <name evidence="2" type="ORF">P6N53_17490</name>
</gene>
<dbReference type="EMBL" id="JARPTC010000030">
    <property type="protein sequence ID" value="MDO7789006.1"/>
    <property type="molecule type" value="Genomic_DNA"/>
</dbReference>
<dbReference type="CDD" id="cd03398">
    <property type="entry name" value="PAP2_haloperoxidase"/>
    <property type="match status" value="1"/>
</dbReference>
<keyword evidence="3" id="KW-1185">Reference proteome</keyword>
<comment type="caution">
    <text evidence="2">The sequence shown here is derived from an EMBL/GenBank/DDBJ whole genome shotgun (WGS) entry which is preliminary data.</text>
</comment>
<evidence type="ECO:0000313" key="2">
    <source>
        <dbReference type="EMBL" id="MDO7789006.1"/>
    </source>
</evidence>
<dbReference type="SMART" id="SM00014">
    <property type="entry name" value="acidPPc"/>
    <property type="match status" value="1"/>
</dbReference>
<evidence type="ECO:0000259" key="1">
    <source>
        <dbReference type="SMART" id="SM00014"/>
    </source>
</evidence>
<evidence type="ECO:0000313" key="3">
    <source>
        <dbReference type="Proteomes" id="UP001172911"/>
    </source>
</evidence>
<dbReference type="InterPro" id="IPR000326">
    <property type="entry name" value="PAP2/HPO"/>
</dbReference>
<reference evidence="2" key="1">
    <citation type="journal article" date="2023" name="J. Hazard. Mater.">
        <title>Anaerobic biodegradation of pyrene and benzo[a]pyrene by a new sulfate-reducing Desulforamulus aquiferis strain DSA.</title>
        <authorList>
            <person name="Zhang Z."/>
            <person name="Sun J."/>
            <person name="Gong X."/>
            <person name="Wang C."/>
            <person name="Wang H."/>
        </authorList>
    </citation>
    <scope>NUCLEOTIDE SEQUENCE</scope>
    <source>
        <strain evidence="2">DSA</strain>
    </source>
</reference>
<organism evidence="2 3">
    <name type="scientific">Desulforamulus aquiferis</name>
    <dbReference type="NCBI Taxonomy" id="1397668"/>
    <lineage>
        <taxon>Bacteria</taxon>
        <taxon>Bacillati</taxon>
        <taxon>Bacillota</taxon>
        <taxon>Clostridia</taxon>
        <taxon>Eubacteriales</taxon>
        <taxon>Peptococcaceae</taxon>
        <taxon>Desulforamulus</taxon>
    </lineage>
</organism>
<accession>A0AAW7ZKG0</accession>
<feature type="domain" description="Phosphatidic acid phosphatase type 2/haloperoxidase" evidence="1">
    <location>
        <begin position="143"/>
        <end position="254"/>
    </location>
</feature>
<dbReference type="Pfam" id="PF01569">
    <property type="entry name" value="PAP2"/>
    <property type="match status" value="1"/>
</dbReference>
<dbReference type="Gene3D" id="1.10.606.20">
    <property type="match status" value="1"/>
</dbReference>
<dbReference type="RefSeq" id="WP_304545449.1">
    <property type="nucleotide sequence ID" value="NZ_JARPTC010000030.1"/>
</dbReference>
<dbReference type="InterPro" id="IPR036938">
    <property type="entry name" value="PAP2/HPO_sf"/>
</dbReference>
<name>A0AAW7ZKG0_9FIRM</name>
<reference evidence="2" key="2">
    <citation type="submission" date="2023-03" db="EMBL/GenBank/DDBJ databases">
        <authorList>
            <person name="Zhang Z."/>
        </authorList>
    </citation>
    <scope>NUCLEOTIDE SEQUENCE</scope>
    <source>
        <strain evidence="2">DSA</strain>
    </source>
</reference>
<dbReference type="Proteomes" id="UP001172911">
    <property type="component" value="Unassembled WGS sequence"/>
</dbReference>
<proteinExistence type="predicted"/>